<organism evidence="1 2">
    <name type="scientific">Coprococcus eutactus</name>
    <dbReference type="NCBI Taxonomy" id="33043"/>
    <lineage>
        <taxon>Bacteria</taxon>
        <taxon>Bacillati</taxon>
        <taxon>Bacillota</taxon>
        <taxon>Clostridia</taxon>
        <taxon>Lachnospirales</taxon>
        <taxon>Lachnospiraceae</taxon>
        <taxon>Coprococcus</taxon>
    </lineage>
</organism>
<reference evidence="1 2" key="1">
    <citation type="submission" date="2018-08" db="EMBL/GenBank/DDBJ databases">
        <title>A genome reference for cultivated species of the human gut microbiota.</title>
        <authorList>
            <person name="Zou Y."/>
            <person name="Xue W."/>
            <person name="Luo G."/>
        </authorList>
    </citation>
    <scope>NUCLEOTIDE SEQUENCE [LARGE SCALE GENOMIC DNA]</scope>
    <source>
        <strain evidence="1 2">AF22-21</strain>
    </source>
</reference>
<dbReference type="Proteomes" id="UP000283295">
    <property type="component" value="Unassembled WGS sequence"/>
</dbReference>
<evidence type="ECO:0000313" key="1">
    <source>
        <dbReference type="EMBL" id="RGS40909.1"/>
    </source>
</evidence>
<comment type="caution">
    <text evidence="1">The sequence shown here is derived from an EMBL/GenBank/DDBJ whole genome shotgun (WGS) entry which is preliminary data.</text>
</comment>
<dbReference type="AlphaFoldDB" id="A0A412IQT1"/>
<sequence>MKKKLFIVIIVVVLFSVSGCENNNHGEKNDANEPSKSSVEYDVDNLLEKQKIVFIMSVSSYSEPYVEGYFIDTKGKKHIYGLYEQAPFESIEKEYAYLLEHYDEFEMVDFGDDTTLKNCTEYLYHVNIDSERKTEGTTIMDYPLKQLYGIGL</sequence>
<proteinExistence type="predicted"/>
<name>A0A412IQT1_9FIRM</name>
<dbReference type="OrthoDB" id="9939333at2"/>
<protein>
    <submittedName>
        <fullName evidence="1">Uncharacterized protein</fullName>
    </submittedName>
</protein>
<gene>
    <name evidence="1" type="ORF">DWX94_09670</name>
</gene>
<accession>A0A412IQT1</accession>
<evidence type="ECO:0000313" key="2">
    <source>
        <dbReference type="Proteomes" id="UP000283295"/>
    </source>
</evidence>
<dbReference type="EMBL" id="QRVK01000024">
    <property type="protein sequence ID" value="RGS40909.1"/>
    <property type="molecule type" value="Genomic_DNA"/>
</dbReference>
<dbReference type="PROSITE" id="PS51257">
    <property type="entry name" value="PROKAR_LIPOPROTEIN"/>
    <property type="match status" value="1"/>
</dbReference>